<organism evidence="1 2">
    <name type="scientific">Ricinus communis</name>
    <name type="common">Castor bean</name>
    <dbReference type="NCBI Taxonomy" id="3988"/>
    <lineage>
        <taxon>Eukaryota</taxon>
        <taxon>Viridiplantae</taxon>
        <taxon>Streptophyta</taxon>
        <taxon>Embryophyta</taxon>
        <taxon>Tracheophyta</taxon>
        <taxon>Spermatophyta</taxon>
        <taxon>Magnoliopsida</taxon>
        <taxon>eudicotyledons</taxon>
        <taxon>Gunneridae</taxon>
        <taxon>Pentapetalae</taxon>
        <taxon>rosids</taxon>
        <taxon>fabids</taxon>
        <taxon>Malpighiales</taxon>
        <taxon>Euphorbiaceae</taxon>
        <taxon>Acalyphoideae</taxon>
        <taxon>Acalypheae</taxon>
        <taxon>Ricinus</taxon>
    </lineage>
</organism>
<accession>B9RH63</accession>
<proteinExistence type="predicted"/>
<keyword evidence="2" id="KW-1185">Reference proteome</keyword>
<reference evidence="2" key="1">
    <citation type="journal article" date="2010" name="Nat. Biotechnol.">
        <title>Draft genome sequence of the oilseed species Ricinus communis.</title>
        <authorList>
            <person name="Chan A.P."/>
            <person name="Crabtree J."/>
            <person name="Zhao Q."/>
            <person name="Lorenzi H."/>
            <person name="Orvis J."/>
            <person name="Puiu D."/>
            <person name="Melake-Berhan A."/>
            <person name="Jones K.M."/>
            <person name="Redman J."/>
            <person name="Chen G."/>
            <person name="Cahoon E.B."/>
            <person name="Gedil M."/>
            <person name="Stanke M."/>
            <person name="Haas B.J."/>
            <person name="Wortman J.R."/>
            <person name="Fraser-Liggett C.M."/>
            <person name="Ravel J."/>
            <person name="Rabinowicz P.D."/>
        </authorList>
    </citation>
    <scope>NUCLEOTIDE SEQUENCE [LARGE SCALE GENOMIC DNA]</scope>
    <source>
        <strain evidence="2">cv. Hale</strain>
    </source>
</reference>
<evidence type="ECO:0000313" key="1">
    <source>
        <dbReference type="EMBL" id="EEF49425.1"/>
    </source>
</evidence>
<evidence type="ECO:0000313" key="2">
    <source>
        <dbReference type="Proteomes" id="UP000008311"/>
    </source>
</evidence>
<name>B9RH63_RICCO</name>
<dbReference type="AlphaFoldDB" id="B9RH63"/>
<protein>
    <submittedName>
        <fullName evidence="1">Uncharacterized protein</fullName>
    </submittedName>
</protein>
<dbReference type="InParanoid" id="B9RH63"/>
<gene>
    <name evidence="1" type="ORF">RCOM_1447490</name>
</gene>
<sequence length="50" mass="5661">MALISRILTVRVRSWTGHARKTLPGGGAAKRKWRNRGRAVDRIDSYGLRV</sequence>
<dbReference type="EMBL" id="EQ973778">
    <property type="protein sequence ID" value="EEF49425.1"/>
    <property type="molecule type" value="Genomic_DNA"/>
</dbReference>
<dbReference type="Proteomes" id="UP000008311">
    <property type="component" value="Unassembled WGS sequence"/>
</dbReference>